<protein>
    <submittedName>
        <fullName evidence="3">Oxidoreductase</fullName>
    </submittedName>
</protein>
<feature type="domain" description="NADP-dependent oxidoreductase" evidence="2">
    <location>
        <begin position="18"/>
        <end position="316"/>
    </location>
</feature>
<dbReference type="GO" id="GO:0016491">
    <property type="term" value="F:oxidoreductase activity"/>
    <property type="evidence" value="ECO:0007669"/>
    <property type="project" value="UniProtKB-KW"/>
</dbReference>
<evidence type="ECO:0000313" key="4">
    <source>
        <dbReference type="Proteomes" id="UP000600365"/>
    </source>
</evidence>
<dbReference type="SUPFAM" id="SSF51430">
    <property type="entry name" value="NAD(P)-linked oxidoreductase"/>
    <property type="match status" value="1"/>
</dbReference>
<organism evidence="3 4">
    <name type="scientific">Streptomyces albiflavescens</name>
    <dbReference type="NCBI Taxonomy" id="1623582"/>
    <lineage>
        <taxon>Bacteria</taxon>
        <taxon>Bacillati</taxon>
        <taxon>Actinomycetota</taxon>
        <taxon>Actinomycetes</taxon>
        <taxon>Kitasatosporales</taxon>
        <taxon>Streptomycetaceae</taxon>
        <taxon>Streptomyces</taxon>
    </lineage>
</organism>
<dbReference type="Gene3D" id="3.20.20.100">
    <property type="entry name" value="NADP-dependent oxidoreductase domain"/>
    <property type="match status" value="1"/>
</dbReference>
<evidence type="ECO:0000259" key="2">
    <source>
        <dbReference type="Pfam" id="PF00248"/>
    </source>
</evidence>
<dbReference type="AlphaFoldDB" id="A0A917Y7D1"/>
<dbReference type="Proteomes" id="UP000600365">
    <property type="component" value="Unassembled WGS sequence"/>
</dbReference>
<reference evidence="3 4" key="1">
    <citation type="journal article" date="2014" name="Int. J. Syst. Evol. Microbiol.">
        <title>Complete genome sequence of Corynebacterium casei LMG S-19264T (=DSM 44701T), isolated from a smear-ripened cheese.</title>
        <authorList>
            <consortium name="US DOE Joint Genome Institute (JGI-PGF)"/>
            <person name="Walter F."/>
            <person name="Albersmeier A."/>
            <person name="Kalinowski J."/>
            <person name="Ruckert C."/>
        </authorList>
    </citation>
    <scope>NUCLEOTIDE SEQUENCE [LARGE SCALE GENOMIC DNA]</scope>
    <source>
        <strain evidence="3 4">CGMCC 4.7111</strain>
    </source>
</reference>
<dbReference type="FunFam" id="3.20.20.100:FF:000004">
    <property type="entry name" value="Oxidoreductase, aldo/keto reductase"/>
    <property type="match status" value="1"/>
</dbReference>
<dbReference type="PROSITE" id="PS51257">
    <property type="entry name" value="PROKAR_LIPOPROTEIN"/>
    <property type="match status" value="1"/>
</dbReference>
<dbReference type="InterPro" id="IPR023210">
    <property type="entry name" value="NADP_OxRdtase_dom"/>
</dbReference>
<dbReference type="GO" id="GO:0005829">
    <property type="term" value="C:cytosol"/>
    <property type="evidence" value="ECO:0007669"/>
    <property type="project" value="TreeGrafter"/>
</dbReference>
<keyword evidence="1" id="KW-0560">Oxidoreductase</keyword>
<sequence>MSISYRQLGSSGLTVSTVGLGCSNLGRPNTASATQDGSTAVVRAALDAGITFFDVADTYGTPPGLSEQLLGEALKGHRDDVVVATKFGMDAEGANGRDFGVRGSRRYITRAVEESLRRLGTDRIDLYQFHTPDPVTPIEETLAALDALVQQGKVLYIGHSNFAGWQIAQAEYLARQLGTTRFIASQNHYNLLDRRAELEVLPAAREFGLGVLPYYPLASGLLTGKYSSGKAPEGARLTHFRQDDLDNADLDQLAAFGDFAAKRDLDEVQVAFSWLASRPTVASVIAGATRPEQVTQNAAAVGYEFSADDRAELDEIFPPLPPIALF</sequence>
<dbReference type="PANTHER" id="PTHR43364">
    <property type="entry name" value="NADH-SPECIFIC METHYLGLYOXAL REDUCTASE-RELATED"/>
    <property type="match status" value="1"/>
</dbReference>
<dbReference type="Pfam" id="PF00248">
    <property type="entry name" value="Aldo_ket_red"/>
    <property type="match status" value="1"/>
</dbReference>
<dbReference type="InterPro" id="IPR036812">
    <property type="entry name" value="NAD(P)_OxRdtase_dom_sf"/>
</dbReference>
<evidence type="ECO:0000313" key="3">
    <source>
        <dbReference type="EMBL" id="GGN72555.1"/>
    </source>
</evidence>
<proteinExistence type="predicted"/>
<name>A0A917Y7D1_9ACTN</name>
<keyword evidence="4" id="KW-1185">Reference proteome</keyword>
<comment type="caution">
    <text evidence="3">The sequence shown here is derived from an EMBL/GenBank/DDBJ whole genome shotgun (WGS) entry which is preliminary data.</text>
</comment>
<dbReference type="InterPro" id="IPR050523">
    <property type="entry name" value="AKR_Detox_Biosynth"/>
</dbReference>
<evidence type="ECO:0000256" key="1">
    <source>
        <dbReference type="ARBA" id="ARBA00023002"/>
    </source>
</evidence>
<dbReference type="RefSeq" id="WP_189188290.1">
    <property type="nucleotide sequence ID" value="NZ_BMMM01000009.1"/>
</dbReference>
<dbReference type="EMBL" id="BMMM01000009">
    <property type="protein sequence ID" value="GGN72555.1"/>
    <property type="molecule type" value="Genomic_DNA"/>
</dbReference>
<gene>
    <name evidence="3" type="ORF">GCM10011579_049900</name>
</gene>
<dbReference type="PANTHER" id="PTHR43364:SF4">
    <property type="entry name" value="NAD(P)-LINKED OXIDOREDUCTASE SUPERFAMILY PROTEIN"/>
    <property type="match status" value="1"/>
</dbReference>
<accession>A0A917Y7D1</accession>